<dbReference type="HAMAP" id="MF_00972">
    <property type="entry name" value="tRNA_aden_deaminase"/>
    <property type="match status" value="1"/>
</dbReference>
<dbReference type="EC" id="3.5.4.33" evidence="8"/>
<dbReference type="FunFam" id="3.40.140.10:FF:000005">
    <property type="entry name" value="tRNA-specific adenosine deaminase"/>
    <property type="match status" value="1"/>
</dbReference>
<comment type="caution">
    <text evidence="10">The sequence shown here is derived from an EMBL/GenBank/DDBJ whole genome shotgun (WGS) entry which is preliminary data.</text>
</comment>
<keyword evidence="5 8" id="KW-0378">Hydrolase</keyword>
<gene>
    <name evidence="8 10" type="primary">tadA</name>
    <name evidence="10" type="ORF">QJ522_04135</name>
</gene>
<dbReference type="InterPro" id="IPR016192">
    <property type="entry name" value="APOBEC/CMP_deaminase_Zn-bd"/>
</dbReference>
<evidence type="ECO:0000256" key="3">
    <source>
        <dbReference type="ARBA" id="ARBA00022694"/>
    </source>
</evidence>
<evidence type="ECO:0000256" key="7">
    <source>
        <dbReference type="ARBA" id="ARBA00048045"/>
    </source>
</evidence>
<dbReference type="Gene3D" id="3.40.140.10">
    <property type="entry name" value="Cytidine Deaminase, domain 2"/>
    <property type="match status" value="1"/>
</dbReference>
<comment type="cofactor">
    <cofactor evidence="8">
        <name>Zn(2+)</name>
        <dbReference type="ChEBI" id="CHEBI:29105"/>
    </cofactor>
    <text evidence="8">Binds 1 zinc ion per subunit.</text>
</comment>
<keyword evidence="11" id="KW-1185">Reference proteome</keyword>
<keyword evidence="4 8" id="KW-0479">Metal-binding</keyword>
<evidence type="ECO:0000256" key="5">
    <source>
        <dbReference type="ARBA" id="ARBA00022801"/>
    </source>
</evidence>
<dbReference type="GO" id="GO:0008270">
    <property type="term" value="F:zinc ion binding"/>
    <property type="evidence" value="ECO:0007669"/>
    <property type="project" value="UniProtKB-UniRule"/>
</dbReference>
<evidence type="ECO:0000256" key="2">
    <source>
        <dbReference type="ARBA" id="ARBA00011738"/>
    </source>
</evidence>
<dbReference type="GO" id="GO:0052717">
    <property type="term" value="F:tRNA-specific adenosine-34 deaminase activity"/>
    <property type="evidence" value="ECO:0007669"/>
    <property type="project" value="UniProtKB-UniRule"/>
</dbReference>
<dbReference type="GO" id="GO:0002100">
    <property type="term" value="P:tRNA wobble adenosine to inosine editing"/>
    <property type="evidence" value="ECO:0007669"/>
    <property type="project" value="UniProtKB-UniRule"/>
</dbReference>
<comment type="function">
    <text evidence="8">Catalyzes the deamination of adenosine to inosine at the wobble position 34 of tRNA(Arg2).</text>
</comment>
<accession>A0AAW6TXR7</accession>
<dbReference type="Pfam" id="PF14437">
    <property type="entry name" value="MafB19-deam"/>
    <property type="match status" value="1"/>
</dbReference>
<dbReference type="PROSITE" id="PS51747">
    <property type="entry name" value="CYT_DCMP_DEAMINASES_2"/>
    <property type="match status" value="1"/>
</dbReference>
<feature type="binding site" evidence="8">
    <location>
        <position position="96"/>
    </location>
    <ligand>
        <name>Zn(2+)</name>
        <dbReference type="ChEBI" id="CHEBI:29105"/>
        <note>catalytic</note>
    </ligand>
</feature>
<comment type="subunit">
    <text evidence="2 8">Homodimer.</text>
</comment>
<dbReference type="CDD" id="cd01285">
    <property type="entry name" value="nucleoside_deaminase"/>
    <property type="match status" value="1"/>
</dbReference>
<dbReference type="NCBIfam" id="NF008113">
    <property type="entry name" value="PRK10860.1"/>
    <property type="match status" value="1"/>
</dbReference>
<feature type="active site" description="Proton donor" evidence="8">
    <location>
        <position position="65"/>
    </location>
</feature>
<evidence type="ECO:0000313" key="10">
    <source>
        <dbReference type="EMBL" id="MDI6448224.1"/>
    </source>
</evidence>
<dbReference type="InterPro" id="IPR002125">
    <property type="entry name" value="CMP_dCMP_dom"/>
</dbReference>
<dbReference type="PANTHER" id="PTHR11079">
    <property type="entry name" value="CYTOSINE DEAMINASE FAMILY MEMBER"/>
    <property type="match status" value="1"/>
</dbReference>
<feature type="binding site" evidence="8">
    <location>
        <position position="63"/>
    </location>
    <ligand>
        <name>Zn(2+)</name>
        <dbReference type="ChEBI" id="CHEBI:29105"/>
        <note>catalytic</note>
    </ligand>
</feature>
<proteinExistence type="inferred from homology"/>
<reference evidence="10" key="1">
    <citation type="submission" date="2023-05" db="EMBL/GenBank/DDBJ databases">
        <title>Anaerotaeda fermentans gen. nov., sp. nov., a novel anaerobic planctomycete of the new family within the order Sedimentisphaerales isolated from Taman Peninsula, Russia.</title>
        <authorList>
            <person name="Khomyakova M.A."/>
            <person name="Merkel A.Y."/>
            <person name="Slobodkin A.I."/>
        </authorList>
    </citation>
    <scope>NUCLEOTIDE SEQUENCE</scope>
    <source>
        <strain evidence="10">M17dextr</strain>
    </source>
</reference>
<dbReference type="PROSITE" id="PS00903">
    <property type="entry name" value="CYT_DCMP_DEAMINASES_1"/>
    <property type="match status" value="1"/>
</dbReference>
<evidence type="ECO:0000256" key="8">
    <source>
        <dbReference type="HAMAP-Rule" id="MF_00972"/>
    </source>
</evidence>
<dbReference type="EMBL" id="JASCXX010000003">
    <property type="protein sequence ID" value="MDI6448224.1"/>
    <property type="molecule type" value="Genomic_DNA"/>
</dbReference>
<dbReference type="RefSeq" id="WP_349243630.1">
    <property type="nucleotide sequence ID" value="NZ_JASCXX010000003.1"/>
</dbReference>
<dbReference type="Proteomes" id="UP001431776">
    <property type="component" value="Unassembled WGS sequence"/>
</dbReference>
<name>A0AAW6TXR7_9BACT</name>
<comment type="catalytic activity">
    <reaction evidence="7 8">
        <text>adenosine(34) in tRNA + H2O + H(+) = inosine(34) in tRNA + NH4(+)</text>
        <dbReference type="Rhea" id="RHEA:43168"/>
        <dbReference type="Rhea" id="RHEA-COMP:10373"/>
        <dbReference type="Rhea" id="RHEA-COMP:10374"/>
        <dbReference type="ChEBI" id="CHEBI:15377"/>
        <dbReference type="ChEBI" id="CHEBI:15378"/>
        <dbReference type="ChEBI" id="CHEBI:28938"/>
        <dbReference type="ChEBI" id="CHEBI:74411"/>
        <dbReference type="ChEBI" id="CHEBI:82852"/>
        <dbReference type="EC" id="3.5.4.33"/>
    </reaction>
</comment>
<dbReference type="AlphaFoldDB" id="A0AAW6TXR7"/>
<evidence type="ECO:0000259" key="9">
    <source>
        <dbReference type="PROSITE" id="PS51747"/>
    </source>
</evidence>
<dbReference type="InterPro" id="IPR028883">
    <property type="entry name" value="tRNA_aden_deaminase"/>
</dbReference>
<dbReference type="InterPro" id="IPR016193">
    <property type="entry name" value="Cytidine_deaminase-like"/>
</dbReference>
<feature type="binding site" evidence="8">
    <location>
        <position position="93"/>
    </location>
    <ligand>
        <name>Zn(2+)</name>
        <dbReference type="ChEBI" id="CHEBI:29105"/>
        <note>catalytic</note>
    </ligand>
</feature>
<evidence type="ECO:0000256" key="1">
    <source>
        <dbReference type="ARBA" id="ARBA00010669"/>
    </source>
</evidence>
<feature type="domain" description="CMP/dCMP-type deaminase" evidence="9">
    <location>
        <begin position="12"/>
        <end position="139"/>
    </location>
</feature>
<comment type="similarity">
    <text evidence="1">Belongs to the cytidine and deoxycytidylate deaminase family. ADAT2 subfamily.</text>
</comment>
<dbReference type="PANTHER" id="PTHR11079:SF202">
    <property type="entry name" value="TRNA-SPECIFIC ADENOSINE DEAMINASE"/>
    <property type="match status" value="1"/>
</dbReference>
<evidence type="ECO:0000313" key="11">
    <source>
        <dbReference type="Proteomes" id="UP001431776"/>
    </source>
</evidence>
<keyword evidence="3 8" id="KW-0819">tRNA processing</keyword>
<sequence length="168" mass="18251">MIHPNGEPVVDSSDEQYMRRAIDAAMIAEENGDVPIGAVIVYRNQVIGRAWNQREQLNDPTAHAEIIALTQAASSIGSWRLHGCTIYVTLEPCPMCAGALVLGRLDRLVYGCPDPKTGACGSLYDIVRDERLNHRLEVTSGVLADECAALLQAFFRQRRNNGGGSAVS</sequence>
<protein>
    <recommendedName>
        <fullName evidence="8">tRNA-specific adenosine deaminase</fullName>
        <ecNumber evidence="8">3.5.4.33</ecNumber>
    </recommendedName>
</protein>
<organism evidence="10 11">
    <name type="scientific">Anaerobaca lacustris</name>
    <dbReference type="NCBI Taxonomy" id="3044600"/>
    <lineage>
        <taxon>Bacteria</taxon>
        <taxon>Pseudomonadati</taxon>
        <taxon>Planctomycetota</taxon>
        <taxon>Phycisphaerae</taxon>
        <taxon>Sedimentisphaerales</taxon>
        <taxon>Anaerobacaceae</taxon>
        <taxon>Anaerobaca</taxon>
    </lineage>
</organism>
<evidence type="ECO:0000256" key="4">
    <source>
        <dbReference type="ARBA" id="ARBA00022723"/>
    </source>
</evidence>
<dbReference type="InterPro" id="IPR058535">
    <property type="entry name" value="MafB19-deam"/>
</dbReference>
<keyword evidence="6 8" id="KW-0862">Zinc</keyword>
<dbReference type="SUPFAM" id="SSF53927">
    <property type="entry name" value="Cytidine deaminase-like"/>
    <property type="match status" value="1"/>
</dbReference>
<evidence type="ECO:0000256" key="6">
    <source>
        <dbReference type="ARBA" id="ARBA00022833"/>
    </source>
</evidence>